<evidence type="ECO:0000256" key="10">
    <source>
        <dbReference type="ARBA" id="ARBA00023002"/>
    </source>
</evidence>
<dbReference type="SUPFAM" id="SSF46977">
    <property type="entry name" value="Succinate dehydrogenase/fumarate reductase flavoprotein C-terminal domain"/>
    <property type="match status" value="1"/>
</dbReference>
<feature type="active site" description="Proton acceptor" evidence="13">
    <location>
        <position position="285"/>
    </location>
</feature>
<dbReference type="InterPro" id="IPR003952">
    <property type="entry name" value="FRD_SDH_FAD_BS"/>
</dbReference>
<evidence type="ECO:0000256" key="13">
    <source>
        <dbReference type="PIRSR" id="PIRSR000171-1"/>
    </source>
</evidence>
<feature type="domain" description="Fumarate reductase/succinate dehydrogenase flavoprotein-like C-terminal" evidence="16">
    <location>
        <begin position="452"/>
        <end position="577"/>
    </location>
</feature>
<keyword evidence="10" id="KW-0560">Oxidoreductase</keyword>
<dbReference type="RefSeq" id="WP_185142449.1">
    <property type="nucleotide sequence ID" value="NZ_JACJVP010000012.1"/>
</dbReference>
<evidence type="ECO:0000259" key="16">
    <source>
        <dbReference type="Pfam" id="PF02910"/>
    </source>
</evidence>
<evidence type="ECO:0000256" key="8">
    <source>
        <dbReference type="ARBA" id="ARBA00022827"/>
    </source>
</evidence>
<keyword evidence="9" id="KW-0249">Electron transport</keyword>
<evidence type="ECO:0000313" key="17">
    <source>
        <dbReference type="EMBL" id="MBB6670968.1"/>
    </source>
</evidence>
<evidence type="ECO:0000256" key="7">
    <source>
        <dbReference type="ARBA" id="ARBA00022630"/>
    </source>
</evidence>
<dbReference type="GO" id="GO:0033765">
    <property type="term" value="F:steroid dehydrogenase activity, acting on the CH-CH group of donors"/>
    <property type="evidence" value="ECO:0007669"/>
    <property type="project" value="UniProtKB-ARBA"/>
</dbReference>
<keyword evidence="18" id="KW-1185">Reference proteome</keyword>
<evidence type="ECO:0000256" key="9">
    <source>
        <dbReference type="ARBA" id="ARBA00022982"/>
    </source>
</evidence>
<evidence type="ECO:0000313" key="18">
    <source>
        <dbReference type="Proteomes" id="UP000547209"/>
    </source>
</evidence>
<dbReference type="GO" id="GO:0050660">
    <property type="term" value="F:flavin adenine dinucleotide binding"/>
    <property type="evidence" value="ECO:0007669"/>
    <property type="project" value="TreeGrafter"/>
</dbReference>
<dbReference type="PIRSF" id="PIRSF000171">
    <property type="entry name" value="SDHA_APRA_LASPO"/>
    <property type="match status" value="1"/>
</dbReference>
<evidence type="ECO:0000256" key="4">
    <source>
        <dbReference type="ARBA" id="ARBA00012792"/>
    </source>
</evidence>
<dbReference type="NCBIfam" id="TIGR01811">
    <property type="entry name" value="sdhA_Bsu"/>
    <property type="match status" value="1"/>
</dbReference>
<evidence type="ECO:0000259" key="15">
    <source>
        <dbReference type="Pfam" id="PF00890"/>
    </source>
</evidence>
<keyword evidence="6" id="KW-1003">Cell membrane</keyword>
<comment type="catalytic activity">
    <reaction evidence="12">
        <text>a quinone + succinate = fumarate + a quinol</text>
        <dbReference type="Rhea" id="RHEA:40523"/>
        <dbReference type="ChEBI" id="CHEBI:24646"/>
        <dbReference type="ChEBI" id="CHEBI:29806"/>
        <dbReference type="ChEBI" id="CHEBI:30031"/>
        <dbReference type="ChEBI" id="CHEBI:132124"/>
        <dbReference type="EC" id="1.3.5.1"/>
    </reaction>
</comment>
<keyword evidence="5" id="KW-0813">Transport</keyword>
<dbReference type="InterPro" id="IPR011280">
    <property type="entry name" value="Succ_DH/Fum_Rdt_flav_su"/>
</dbReference>
<dbReference type="PROSITE" id="PS00504">
    <property type="entry name" value="FRD_SDH_FAD_BINDING"/>
    <property type="match status" value="1"/>
</dbReference>
<dbReference type="PRINTS" id="PR00411">
    <property type="entry name" value="PNDRDTASEI"/>
</dbReference>
<dbReference type="PANTHER" id="PTHR11632:SF53">
    <property type="entry name" value="SUCCINATE DEHYDROGENASE FLAVOPROTEIN SUBUNIT"/>
    <property type="match status" value="1"/>
</dbReference>
<protein>
    <recommendedName>
        <fullName evidence="4">succinate dehydrogenase</fullName>
        <ecNumber evidence="4">1.3.5.1</ecNumber>
    </recommendedName>
</protein>
<dbReference type="Pfam" id="PF02910">
    <property type="entry name" value="Succ_DH_flav_C"/>
    <property type="match status" value="1"/>
</dbReference>
<evidence type="ECO:0000256" key="12">
    <source>
        <dbReference type="ARBA" id="ARBA00049220"/>
    </source>
</evidence>
<feature type="coiled-coil region" evidence="14">
    <location>
        <begin position="465"/>
        <end position="492"/>
    </location>
</feature>
<comment type="cofactor">
    <cofactor evidence="1">
        <name>FAD</name>
        <dbReference type="ChEBI" id="CHEBI:57692"/>
    </cofactor>
</comment>
<evidence type="ECO:0000256" key="1">
    <source>
        <dbReference type="ARBA" id="ARBA00001974"/>
    </source>
</evidence>
<dbReference type="FunFam" id="3.90.700.10:FF:000004">
    <property type="entry name" value="Succinate dehydrogenase flavoprotein subunit"/>
    <property type="match status" value="1"/>
</dbReference>
<dbReference type="FunFam" id="3.50.50.60:FF:000009">
    <property type="entry name" value="Succinate dehydrogenase flavoprotein subunit"/>
    <property type="match status" value="1"/>
</dbReference>
<name>A0A7X0RNU8_9BACL</name>
<dbReference type="NCBIfam" id="NF006392">
    <property type="entry name" value="PRK08641.1"/>
    <property type="match status" value="1"/>
</dbReference>
<evidence type="ECO:0000256" key="11">
    <source>
        <dbReference type="ARBA" id="ARBA00023136"/>
    </source>
</evidence>
<sequence length="585" mass="64974">MANQKIIVVGGGLAGLMATIKAAEAGMRVDLFSLVPVKRSHSVCAQGGINGAVNTKGEGDSPWEHFDDTVYGGDFLANQPPVKAMCEAAPGIIHLMDRMGVMFSRTPEGLLDFRRFGGTQYHRTAFAGATTGQQLLYALDEQVRRWEAVGLVQKFEHWEFTSVVLDDDGVCRGIAAQDLRSMESVTFRGDAVILATGGPGIIFGKTTNSVINTGTAASAVYQQGVHYANGEFIQIHPTAIPGDDKNRLMSESARGEGGRIWTYKDGKPWYFLEEKYPAYGNLVPRDIATREIFAVCVDQKLGIDGENKVYLDLSHKDPKELDVKLGGIIEIYEKFTGDDPRKIPMKIFPAVHYSMGGLWVDYNQMTNIPGLFACGECDYQYHGANRLGANSLLSAIFGGMVTGPKAMEYVKGLKKSADDIPESVFERERTKQSGKYESILKMDGSENAYVLHKELGEWMTNNMTVVRFNDRLEQTVGKIKELKQRYTKININDTARWNNAGVAFTRQLWNMLELAEAMTVGALLRNESRGAHYKPDFPDRNDEEFLKTTKATWTAEGPQISYEDVDTSLIKPRVRDYSSNKKKEG</sequence>
<dbReference type="AlphaFoldDB" id="A0A7X0RNU8"/>
<proteinExistence type="inferred from homology"/>
<dbReference type="GO" id="GO:0009055">
    <property type="term" value="F:electron transfer activity"/>
    <property type="evidence" value="ECO:0007669"/>
    <property type="project" value="TreeGrafter"/>
</dbReference>
<evidence type="ECO:0000256" key="2">
    <source>
        <dbReference type="ARBA" id="ARBA00004413"/>
    </source>
</evidence>
<reference evidence="17 18" key="1">
    <citation type="submission" date="2020-08" db="EMBL/GenBank/DDBJ databases">
        <title>Cohnella phylogeny.</title>
        <authorList>
            <person name="Dunlap C."/>
        </authorList>
    </citation>
    <scope>NUCLEOTIDE SEQUENCE [LARGE SCALE GENOMIC DNA]</scope>
    <source>
        <strain evidence="17 18">DSM 28246</strain>
    </source>
</reference>
<dbReference type="PANTHER" id="PTHR11632">
    <property type="entry name" value="SUCCINATE DEHYDROGENASE 2 FLAVOPROTEIN SUBUNIT"/>
    <property type="match status" value="1"/>
</dbReference>
<keyword evidence="14" id="KW-0175">Coiled coil</keyword>
<keyword evidence="11" id="KW-0472">Membrane</keyword>
<comment type="caution">
    <text evidence="17">The sequence shown here is derived from an EMBL/GenBank/DDBJ whole genome shotgun (WGS) entry which is preliminary data.</text>
</comment>
<dbReference type="FunFam" id="1.20.58.100:FF:000004">
    <property type="entry name" value="Succinate dehydrogenase flavoprotein subunit"/>
    <property type="match status" value="1"/>
</dbReference>
<dbReference type="SUPFAM" id="SSF56425">
    <property type="entry name" value="Succinate dehydrogenase/fumarate reductase flavoprotein, catalytic domain"/>
    <property type="match status" value="1"/>
</dbReference>
<dbReference type="EC" id="1.3.5.1" evidence="4"/>
<accession>A0A7X0RNU8</accession>
<dbReference type="GO" id="GO:0009061">
    <property type="term" value="P:anaerobic respiration"/>
    <property type="evidence" value="ECO:0007669"/>
    <property type="project" value="TreeGrafter"/>
</dbReference>
<dbReference type="Gene3D" id="1.20.58.100">
    <property type="entry name" value="Fumarate reductase/succinate dehydrogenase flavoprotein-like, C-terminal domain"/>
    <property type="match status" value="1"/>
</dbReference>
<dbReference type="SUPFAM" id="SSF51905">
    <property type="entry name" value="FAD/NAD(P)-binding domain"/>
    <property type="match status" value="1"/>
</dbReference>
<evidence type="ECO:0000256" key="3">
    <source>
        <dbReference type="ARBA" id="ARBA00008040"/>
    </source>
</evidence>
<dbReference type="EMBL" id="JACJVP010000012">
    <property type="protein sequence ID" value="MBB6670968.1"/>
    <property type="molecule type" value="Genomic_DNA"/>
</dbReference>
<dbReference type="InterPro" id="IPR030664">
    <property type="entry name" value="SdhA/FrdA/AprA"/>
</dbReference>
<organism evidence="17 18">
    <name type="scientific">Cohnella nanjingensis</name>
    <dbReference type="NCBI Taxonomy" id="1387779"/>
    <lineage>
        <taxon>Bacteria</taxon>
        <taxon>Bacillati</taxon>
        <taxon>Bacillota</taxon>
        <taxon>Bacilli</taxon>
        <taxon>Bacillales</taxon>
        <taxon>Paenibacillaceae</taxon>
        <taxon>Cohnella</taxon>
    </lineage>
</organism>
<keyword evidence="7" id="KW-0285">Flavoprotein</keyword>
<dbReference type="GO" id="GO:0008177">
    <property type="term" value="F:succinate dehydrogenase (quinone) activity"/>
    <property type="evidence" value="ECO:0007669"/>
    <property type="project" value="UniProtKB-EC"/>
</dbReference>
<feature type="domain" description="FAD-dependent oxidoreductase 2 FAD-binding" evidence="15">
    <location>
        <begin position="6"/>
        <end position="392"/>
    </location>
</feature>
<dbReference type="Gene3D" id="3.90.700.10">
    <property type="entry name" value="Succinate dehydrogenase/fumarate reductase flavoprotein, catalytic domain"/>
    <property type="match status" value="1"/>
</dbReference>
<comment type="subcellular location">
    <subcellularLocation>
        <location evidence="2">Cell membrane</location>
        <topology evidence="2">Peripheral membrane protein</topology>
        <orientation evidence="2">Cytoplasmic side</orientation>
    </subcellularLocation>
</comment>
<dbReference type="InterPro" id="IPR003953">
    <property type="entry name" value="FAD-dep_OxRdtase_2_FAD-bd"/>
</dbReference>
<dbReference type="Pfam" id="PF00890">
    <property type="entry name" value="FAD_binding_2"/>
    <property type="match status" value="1"/>
</dbReference>
<dbReference type="Proteomes" id="UP000547209">
    <property type="component" value="Unassembled WGS sequence"/>
</dbReference>
<evidence type="ECO:0000256" key="5">
    <source>
        <dbReference type="ARBA" id="ARBA00022448"/>
    </source>
</evidence>
<evidence type="ECO:0000256" key="6">
    <source>
        <dbReference type="ARBA" id="ARBA00022475"/>
    </source>
</evidence>
<dbReference type="InterPro" id="IPR036188">
    <property type="entry name" value="FAD/NAD-bd_sf"/>
</dbReference>
<dbReference type="GO" id="GO:0005886">
    <property type="term" value="C:plasma membrane"/>
    <property type="evidence" value="ECO:0007669"/>
    <property type="project" value="UniProtKB-SubCell"/>
</dbReference>
<dbReference type="InterPro" id="IPR037099">
    <property type="entry name" value="Fum_R/Succ_DH_flav-like_C_sf"/>
</dbReference>
<keyword evidence="8" id="KW-0274">FAD</keyword>
<dbReference type="Gene3D" id="3.50.50.60">
    <property type="entry name" value="FAD/NAD(P)-binding domain"/>
    <property type="match status" value="1"/>
</dbReference>
<dbReference type="InterPro" id="IPR027477">
    <property type="entry name" value="Succ_DH/fumarate_Rdtase_cat_sf"/>
</dbReference>
<gene>
    <name evidence="17" type="primary">sdhA</name>
    <name evidence="17" type="ORF">H7C19_09730</name>
</gene>
<evidence type="ECO:0000256" key="14">
    <source>
        <dbReference type="SAM" id="Coils"/>
    </source>
</evidence>
<comment type="similarity">
    <text evidence="3">Belongs to the FAD-dependent oxidoreductase 2 family. FRD/SDH subfamily.</text>
</comment>
<dbReference type="InterPro" id="IPR015939">
    <property type="entry name" value="Fum_Rdtase/Succ_DH_flav-like_C"/>
</dbReference>
<dbReference type="PRINTS" id="PR00368">
    <property type="entry name" value="FADPNR"/>
</dbReference>